<dbReference type="EMBL" id="JBHSKN010000011">
    <property type="protein sequence ID" value="MFC5240723.1"/>
    <property type="molecule type" value="Genomic_DNA"/>
</dbReference>
<keyword evidence="3" id="KW-1185">Reference proteome</keyword>
<evidence type="ECO:0000313" key="3">
    <source>
        <dbReference type="Proteomes" id="UP001596035"/>
    </source>
</evidence>
<feature type="signal peptide" evidence="1">
    <location>
        <begin position="1"/>
        <end position="34"/>
    </location>
</feature>
<reference evidence="3" key="1">
    <citation type="journal article" date="2019" name="Int. J. Syst. Evol. Microbiol.">
        <title>The Global Catalogue of Microorganisms (GCM) 10K type strain sequencing project: providing services to taxonomists for standard genome sequencing and annotation.</title>
        <authorList>
            <consortium name="The Broad Institute Genomics Platform"/>
            <consortium name="The Broad Institute Genome Sequencing Center for Infectious Disease"/>
            <person name="Wu L."/>
            <person name="Ma J."/>
        </authorList>
    </citation>
    <scope>NUCLEOTIDE SEQUENCE [LARGE SCALE GENOMIC DNA]</scope>
    <source>
        <strain evidence="3">CGMCC 4.7131</strain>
    </source>
</reference>
<organism evidence="2 3">
    <name type="scientific">Streptomyces atrovirens</name>
    <dbReference type="NCBI Taxonomy" id="285556"/>
    <lineage>
        <taxon>Bacteria</taxon>
        <taxon>Bacillati</taxon>
        <taxon>Actinomycetota</taxon>
        <taxon>Actinomycetes</taxon>
        <taxon>Kitasatosporales</taxon>
        <taxon>Streptomycetaceae</taxon>
        <taxon>Streptomyces</taxon>
    </lineage>
</organism>
<dbReference type="RefSeq" id="WP_344557742.1">
    <property type="nucleotide sequence ID" value="NZ_BAAATG010000010.1"/>
</dbReference>
<dbReference type="Proteomes" id="UP001596035">
    <property type="component" value="Unassembled WGS sequence"/>
</dbReference>
<accession>A0ABW0DU75</accession>
<evidence type="ECO:0000313" key="2">
    <source>
        <dbReference type="EMBL" id="MFC5240723.1"/>
    </source>
</evidence>
<evidence type="ECO:0008006" key="4">
    <source>
        <dbReference type="Google" id="ProtNLM"/>
    </source>
</evidence>
<feature type="chain" id="PRO_5046242249" description="Peptidase inhibitor family I36" evidence="1">
    <location>
        <begin position="35"/>
        <end position="117"/>
    </location>
</feature>
<evidence type="ECO:0000256" key="1">
    <source>
        <dbReference type="SAM" id="SignalP"/>
    </source>
</evidence>
<proteinExistence type="predicted"/>
<name>A0ABW0DU75_9ACTN</name>
<sequence>MLRTVRTHRAAAAVLSGAALLAGLGAGAAPRAHAAPSVCQASALCLYSEYGLTGELRLVYPGSRAHVENVKSLINFSRCDAVLKTSWAGDRTVVQAGFVMPRITRQNYTIVLWDDCS</sequence>
<comment type="caution">
    <text evidence="2">The sequence shown here is derived from an EMBL/GenBank/DDBJ whole genome shotgun (WGS) entry which is preliminary data.</text>
</comment>
<protein>
    <recommendedName>
        <fullName evidence="4">Peptidase inhibitor family I36</fullName>
    </recommendedName>
</protein>
<keyword evidence="1" id="KW-0732">Signal</keyword>
<gene>
    <name evidence="2" type="ORF">ACFPWV_12485</name>
</gene>